<dbReference type="Pfam" id="PF02702">
    <property type="entry name" value="KdpD"/>
    <property type="match status" value="1"/>
</dbReference>
<gene>
    <name evidence="14" type="ORF">Aargi30884_12710</name>
</gene>
<evidence type="ECO:0000313" key="14">
    <source>
        <dbReference type="EMBL" id="BBK22368.1"/>
    </source>
</evidence>
<keyword evidence="9" id="KW-0902">Two-component regulatory system</keyword>
<sequence>MEKRKGKLKIFFGYCAGVGKTYMMLNTAHQKYVEGVDVIIGYIEPHDRKETMDLVHGLETIPTKQIEYKGRTFKEFDLDSALKRHPQLILVDELAHTNIPGSRHEKRYSDIEELLRAGIDVYTTVNVQHLESLHDIVESITRIKVNESIPDHIFDDADDVKLVDIEVDDLLIRLEEGKIYPKNRAKRALEHFFAKDNLIALRSIALRRCADRVNLIATPHTRTFAKDHILVCLGSSPTNEKVIRTASRMAQAFHADFTALYVETDQQSHMSEKAMTQLQSNLKLARHLEADIVSTYGNDIPYQISQYVKTSSVSKLVIGRSYQKPSIFKKTTIVDRLNQLSPDLEIYIIPDARSKASAHSSLNLKSYIHFTKKETLSTISILLLTTLASYGIFTIQPNATNAILLFVLAACVIGVTTLYPIYSILAAIYSVTIINFLFIEPRFTFEMSSSQYTLIFICMIAVSFTISYFTRKLKRENILASLHAHSMDVLLETSQKLQMCNTYDDVKEEACYQLHRMLKRLIIYYPVKNKTLQEPTLYSEQHISDDLHSLYTSKEETAVAKWVLENNKNAGASTSTLPHAKGLYLAIRKKDDIFAIIGIAMQHKEELPQYEKGLLKAMLNEIALTMDSMKQQNLKNETITRIQWVESIGHDDI</sequence>
<keyword evidence="2" id="KW-0597">Phosphoprotein</keyword>
<evidence type="ECO:0000256" key="5">
    <source>
        <dbReference type="ARBA" id="ARBA00022741"/>
    </source>
</evidence>
<dbReference type="PANTHER" id="PTHR45569:SF1">
    <property type="entry name" value="SENSOR PROTEIN KDPD"/>
    <property type="match status" value="1"/>
</dbReference>
<dbReference type="Proteomes" id="UP000464754">
    <property type="component" value="Chromosome"/>
</dbReference>
<dbReference type="RefSeq" id="WP_163051765.1">
    <property type="nucleotide sequence ID" value="NZ_AP019695.1"/>
</dbReference>
<evidence type="ECO:0000256" key="2">
    <source>
        <dbReference type="ARBA" id="ARBA00022553"/>
    </source>
</evidence>
<keyword evidence="8 11" id="KW-1133">Transmembrane helix</keyword>
<keyword evidence="7" id="KW-0067">ATP-binding</keyword>
<dbReference type="CDD" id="cd01987">
    <property type="entry name" value="USP_KdpD-like"/>
    <property type="match status" value="1"/>
</dbReference>
<protein>
    <submittedName>
        <fullName evidence="14">Uncharacterized protein</fullName>
    </submittedName>
</protein>
<evidence type="ECO:0000259" key="12">
    <source>
        <dbReference type="Pfam" id="PF02702"/>
    </source>
</evidence>
<evidence type="ECO:0000256" key="10">
    <source>
        <dbReference type="ARBA" id="ARBA00023136"/>
    </source>
</evidence>
<evidence type="ECO:0000256" key="6">
    <source>
        <dbReference type="ARBA" id="ARBA00022777"/>
    </source>
</evidence>
<dbReference type="InterPro" id="IPR014729">
    <property type="entry name" value="Rossmann-like_a/b/a_fold"/>
</dbReference>
<keyword evidence="10 11" id="KW-0472">Membrane</keyword>
<feature type="domain" description="Sensor protein KdpD transmembrane" evidence="13">
    <location>
        <begin position="378"/>
        <end position="477"/>
    </location>
</feature>
<dbReference type="GO" id="GO:0005737">
    <property type="term" value="C:cytoplasm"/>
    <property type="evidence" value="ECO:0007669"/>
    <property type="project" value="UniProtKB-ARBA"/>
</dbReference>
<dbReference type="Gene3D" id="3.30.450.40">
    <property type="match status" value="1"/>
</dbReference>
<keyword evidence="4 11" id="KW-0812">Transmembrane</keyword>
<feature type="transmembrane region" description="Helical" evidence="11">
    <location>
        <begin position="375"/>
        <end position="393"/>
    </location>
</feature>
<feature type="domain" description="Signal transduction histidine kinase osmosensitive K+ channel sensor N-terminal" evidence="12">
    <location>
        <begin position="5"/>
        <end position="213"/>
    </location>
</feature>
<dbReference type="Pfam" id="PF13493">
    <property type="entry name" value="DUF4118"/>
    <property type="match status" value="1"/>
</dbReference>
<feature type="transmembrane region" description="Helical" evidence="11">
    <location>
        <begin position="451"/>
        <end position="469"/>
    </location>
</feature>
<dbReference type="Gene3D" id="3.40.50.300">
    <property type="entry name" value="P-loop containing nucleotide triphosphate hydrolases"/>
    <property type="match status" value="1"/>
</dbReference>
<dbReference type="GO" id="GO:0005886">
    <property type="term" value="C:plasma membrane"/>
    <property type="evidence" value="ECO:0007669"/>
    <property type="project" value="TreeGrafter"/>
</dbReference>
<evidence type="ECO:0000259" key="13">
    <source>
        <dbReference type="Pfam" id="PF13493"/>
    </source>
</evidence>
<evidence type="ECO:0000256" key="11">
    <source>
        <dbReference type="SAM" id="Phobius"/>
    </source>
</evidence>
<dbReference type="GO" id="GO:0000155">
    <property type="term" value="F:phosphorelay sensor kinase activity"/>
    <property type="evidence" value="ECO:0007669"/>
    <property type="project" value="InterPro"/>
</dbReference>
<evidence type="ECO:0000256" key="8">
    <source>
        <dbReference type="ARBA" id="ARBA00022989"/>
    </source>
</evidence>
<keyword evidence="6" id="KW-0418">Kinase</keyword>
<dbReference type="InterPro" id="IPR029016">
    <property type="entry name" value="GAF-like_dom_sf"/>
</dbReference>
<dbReference type="GO" id="GO:0005524">
    <property type="term" value="F:ATP binding"/>
    <property type="evidence" value="ECO:0007669"/>
    <property type="project" value="UniProtKB-KW"/>
</dbReference>
<evidence type="ECO:0000256" key="4">
    <source>
        <dbReference type="ARBA" id="ARBA00022692"/>
    </source>
</evidence>
<dbReference type="FunFam" id="3.40.50.300:FF:000483">
    <property type="entry name" value="Sensor histidine kinase KdpD"/>
    <property type="match status" value="1"/>
</dbReference>
<keyword evidence="15" id="KW-1185">Reference proteome</keyword>
<keyword evidence="5" id="KW-0547">Nucleotide-binding</keyword>
<proteinExistence type="predicted"/>
<name>A0A6N4THM7_9FIRM</name>
<dbReference type="SUPFAM" id="SSF52402">
    <property type="entry name" value="Adenine nucleotide alpha hydrolases-like"/>
    <property type="match status" value="1"/>
</dbReference>
<evidence type="ECO:0000313" key="15">
    <source>
        <dbReference type="Proteomes" id="UP000464754"/>
    </source>
</evidence>
<evidence type="ECO:0000256" key="1">
    <source>
        <dbReference type="ARBA" id="ARBA00004141"/>
    </source>
</evidence>
<dbReference type="InterPro" id="IPR052023">
    <property type="entry name" value="Histidine_kinase_KdpD"/>
</dbReference>
<dbReference type="KEGG" id="aarg:Aargi30884_12710"/>
<dbReference type="AlphaFoldDB" id="A0A6N4THM7"/>
<keyword evidence="3" id="KW-0808">Transferase</keyword>
<evidence type="ECO:0000256" key="9">
    <source>
        <dbReference type="ARBA" id="ARBA00023012"/>
    </source>
</evidence>
<evidence type="ECO:0000256" key="7">
    <source>
        <dbReference type="ARBA" id="ARBA00022840"/>
    </source>
</evidence>
<evidence type="ECO:0000256" key="3">
    <source>
        <dbReference type="ARBA" id="ARBA00022679"/>
    </source>
</evidence>
<accession>A0A6N4THM7</accession>
<dbReference type="Gene3D" id="1.20.120.620">
    <property type="entry name" value="Backbone structure of the membrane domain of e. Coli histidine kinase receptor kdpd"/>
    <property type="match status" value="1"/>
</dbReference>
<comment type="subcellular location">
    <subcellularLocation>
        <location evidence="1">Membrane</location>
        <topology evidence="1">Multi-pass membrane protein</topology>
    </subcellularLocation>
</comment>
<dbReference type="Gene3D" id="3.40.50.620">
    <property type="entry name" value="HUPs"/>
    <property type="match status" value="1"/>
</dbReference>
<dbReference type="InterPro" id="IPR038318">
    <property type="entry name" value="KdpD_sf"/>
</dbReference>
<dbReference type="InterPro" id="IPR025201">
    <property type="entry name" value="KdpD_TM"/>
</dbReference>
<dbReference type="EMBL" id="AP019695">
    <property type="protein sequence ID" value="BBK22368.1"/>
    <property type="molecule type" value="Genomic_DNA"/>
</dbReference>
<feature type="transmembrane region" description="Helical" evidence="11">
    <location>
        <begin position="399"/>
        <end position="416"/>
    </location>
</feature>
<dbReference type="InterPro" id="IPR003852">
    <property type="entry name" value="Sig_transdc_His_kinase_KdpD_N"/>
</dbReference>
<organism evidence="14 15">
    <name type="scientific">Amedibacterium intestinale</name>
    <dbReference type="NCBI Taxonomy" id="2583452"/>
    <lineage>
        <taxon>Bacteria</taxon>
        <taxon>Bacillati</taxon>
        <taxon>Bacillota</taxon>
        <taxon>Erysipelotrichia</taxon>
        <taxon>Erysipelotrichales</taxon>
        <taxon>Erysipelotrichaceae</taxon>
        <taxon>Amedibacterium</taxon>
    </lineage>
</organism>
<dbReference type="InterPro" id="IPR027417">
    <property type="entry name" value="P-loop_NTPase"/>
</dbReference>
<reference evidence="15" key="1">
    <citation type="submission" date="2019-05" db="EMBL/GenBank/DDBJ databases">
        <title>Complete genome sequencing of Absiella argi strain JCM 30884.</title>
        <authorList>
            <person name="Sakamoto M."/>
            <person name="Murakami T."/>
            <person name="Mori H."/>
        </authorList>
    </citation>
    <scope>NUCLEOTIDE SEQUENCE [LARGE SCALE GENOMIC DNA]</scope>
    <source>
        <strain evidence="15">JCM 30884</strain>
    </source>
</reference>
<dbReference type="PANTHER" id="PTHR45569">
    <property type="entry name" value="SENSOR PROTEIN KDPD"/>
    <property type="match status" value="1"/>
</dbReference>